<evidence type="ECO:0000313" key="3">
    <source>
        <dbReference type="Proteomes" id="UP001454036"/>
    </source>
</evidence>
<protein>
    <submittedName>
        <fullName evidence="2">Uncharacterized protein</fullName>
    </submittedName>
</protein>
<feature type="compositionally biased region" description="Basic residues" evidence="1">
    <location>
        <begin position="42"/>
        <end position="60"/>
    </location>
</feature>
<feature type="compositionally biased region" description="Basic and acidic residues" evidence="1">
    <location>
        <begin position="28"/>
        <end position="41"/>
    </location>
</feature>
<evidence type="ECO:0000313" key="2">
    <source>
        <dbReference type="EMBL" id="GAA0158833.1"/>
    </source>
</evidence>
<feature type="region of interest" description="Disordered" evidence="1">
    <location>
        <begin position="1"/>
        <end position="66"/>
    </location>
</feature>
<gene>
    <name evidence="2" type="ORF">LIER_38733</name>
</gene>
<dbReference type="Proteomes" id="UP001454036">
    <property type="component" value="Unassembled WGS sequence"/>
</dbReference>
<organism evidence="2 3">
    <name type="scientific">Lithospermum erythrorhizon</name>
    <name type="common">Purple gromwell</name>
    <name type="synonym">Lithospermum officinale var. erythrorhizon</name>
    <dbReference type="NCBI Taxonomy" id="34254"/>
    <lineage>
        <taxon>Eukaryota</taxon>
        <taxon>Viridiplantae</taxon>
        <taxon>Streptophyta</taxon>
        <taxon>Embryophyta</taxon>
        <taxon>Tracheophyta</taxon>
        <taxon>Spermatophyta</taxon>
        <taxon>Magnoliopsida</taxon>
        <taxon>eudicotyledons</taxon>
        <taxon>Gunneridae</taxon>
        <taxon>Pentapetalae</taxon>
        <taxon>asterids</taxon>
        <taxon>lamiids</taxon>
        <taxon>Boraginales</taxon>
        <taxon>Boraginaceae</taxon>
        <taxon>Boraginoideae</taxon>
        <taxon>Lithospermeae</taxon>
        <taxon>Lithospermum</taxon>
    </lineage>
</organism>
<accession>A0AAV3Q6I8</accession>
<dbReference type="AlphaFoldDB" id="A0AAV3Q6I8"/>
<keyword evidence="3" id="KW-1185">Reference proteome</keyword>
<evidence type="ECO:0000256" key="1">
    <source>
        <dbReference type="SAM" id="MobiDB-lite"/>
    </source>
</evidence>
<sequence>MNNLTNKQEVTPWRRNHGRERWGATTQHRPDKKGERLQKSKDLRRKTRDSKPPFRNKKVWQPKSQANGANVTLHITVEEGEVQPEDDIDATLGLEEHFKAIVDELKEINLGKTEDPCPTYVRALLTPEEEAKYYAYSRSLEMSSLGHILKCGTKPQGGLVSLSYQEGFATRQTGPTVTSS</sequence>
<dbReference type="EMBL" id="BAABME010019936">
    <property type="protein sequence ID" value="GAA0158833.1"/>
    <property type="molecule type" value="Genomic_DNA"/>
</dbReference>
<comment type="caution">
    <text evidence="2">The sequence shown here is derived from an EMBL/GenBank/DDBJ whole genome shotgun (WGS) entry which is preliminary data.</text>
</comment>
<name>A0AAV3Q6I8_LITER</name>
<reference evidence="2 3" key="1">
    <citation type="submission" date="2024-01" db="EMBL/GenBank/DDBJ databases">
        <title>The complete chloroplast genome sequence of Lithospermum erythrorhizon: insights into the phylogenetic relationship among Boraginaceae species and the maternal lineages of purple gromwells.</title>
        <authorList>
            <person name="Okada T."/>
            <person name="Watanabe K."/>
        </authorList>
    </citation>
    <scope>NUCLEOTIDE SEQUENCE [LARGE SCALE GENOMIC DNA]</scope>
</reference>
<proteinExistence type="predicted"/>